<organism evidence="7 8">
    <name type="scientific">Chelonia mydas</name>
    <name type="common">Green sea-turtle</name>
    <name type="synonym">Chelonia agassizi</name>
    <dbReference type="NCBI Taxonomy" id="8469"/>
    <lineage>
        <taxon>Eukaryota</taxon>
        <taxon>Metazoa</taxon>
        <taxon>Chordata</taxon>
        <taxon>Craniata</taxon>
        <taxon>Vertebrata</taxon>
        <taxon>Euteleostomi</taxon>
        <taxon>Archelosauria</taxon>
        <taxon>Testudinata</taxon>
        <taxon>Testudines</taxon>
        <taxon>Cryptodira</taxon>
        <taxon>Durocryptodira</taxon>
        <taxon>Americhelydia</taxon>
        <taxon>Chelonioidea</taxon>
        <taxon>Cheloniidae</taxon>
        <taxon>Chelonia</taxon>
    </lineage>
</organism>
<dbReference type="EMBL" id="KB529356">
    <property type="protein sequence ID" value="EMP35183.1"/>
    <property type="molecule type" value="Genomic_DNA"/>
</dbReference>
<keyword evidence="8" id="KW-1185">Reference proteome</keyword>
<feature type="transmembrane region" description="Helical" evidence="6">
    <location>
        <begin position="93"/>
        <end position="116"/>
    </location>
</feature>
<keyword evidence="4 6" id="KW-1133">Transmembrane helix</keyword>
<dbReference type="GO" id="GO:0016020">
    <property type="term" value="C:membrane"/>
    <property type="evidence" value="ECO:0007669"/>
    <property type="project" value="UniProtKB-SubCell"/>
</dbReference>
<gene>
    <name evidence="7" type="ORF">UY3_07668</name>
</gene>
<dbReference type="Pfam" id="PF00860">
    <property type="entry name" value="Xan_ur_permease"/>
    <property type="match status" value="1"/>
</dbReference>
<accession>M7BSV5</accession>
<evidence type="ECO:0000256" key="6">
    <source>
        <dbReference type="SAM" id="Phobius"/>
    </source>
</evidence>
<evidence type="ECO:0000313" key="7">
    <source>
        <dbReference type="EMBL" id="EMP35183.1"/>
    </source>
</evidence>
<dbReference type="Proteomes" id="UP000031443">
    <property type="component" value="Unassembled WGS sequence"/>
</dbReference>
<dbReference type="InterPro" id="IPR006043">
    <property type="entry name" value="NCS2"/>
</dbReference>
<keyword evidence="3 6" id="KW-0812">Transmembrane</keyword>
<comment type="similarity">
    <text evidence="2">Belongs to the nucleobase:cation symporter-2 (NCS2) (TC 2.A.40) family.</text>
</comment>
<keyword evidence="5 6" id="KW-0472">Membrane</keyword>
<feature type="transmembrane region" description="Helical" evidence="6">
    <location>
        <begin position="151"/>
        <end position="181"/>
    </location>
</feature>
<name>M7BSV5_CHEMY</name>
<dbReference type="STRING" id="8469.M7BSV5"/>
<evidence type="ECO:0000256" key="2">
    <source>
        <dbReference type="ARBA" id="ARBA00008821"/>
    </source>
</evidence>
<dbReference type="PANTHER" id="PTHR11119">
    <property type="entry name" value="XANTHINE-URACIL / VITAMIN C PERMEASE FAMILY MEMBER"/>
    <property type="match status" value="1"/>
</dbReference>
<dbReference type="GO" id="GO:0022857">
    <property type="term" value="F:transmembrane transporter activity"/>
    <property type="evidence" value="ECO:0007669"/>
    <property type="project" value="InterPro"/>
</dbReference>
<evidence type="ECO:0000256" key="3">
    <source>
        <dbReference type="ARBA" id="ARBA00022692"/>
    </source>
</evidence>
<evidence type="ECO:0000256" key="4">
    <source>
        <dbReference type="ARBA" id="ARBA00022989"/>
    </source>
</evidence>
<comment type="subcellular location">
    <subcellularLocation>
        <location evidence="1">Membrane</location>
        <topology evidence="1">Multi-pass membrane protein</topology>
    </subcellularLocation>
</comment>
<evidence type="ECO:0000313" key="8">
    <source>
        <dbReference type="Proteomes" id="UP000031443"/>
    </source>
</evidence>
<dbReference type="AlphaFoldDB" id="M7BSV5"/>
<dbReference type="eggNOG" id="KOG1292">
    <property type="taxonomic scope" value="Eukaryota"/>
</dbReference>
<evidence type="ECO:0000256" key="1">
    <source>
        <dbReference type="ARBA" id="ARBA00004141"/>
    </source>
</evidence>
<reference evidence="8" key="1">
    <citation type="journal article" date="2013" name="Nat. Genet.">
        <title>The draft genomes of soft-shell turtle and green sea turtle yield insights into the development and evolution of the turtle-specific body plan.</title>
        <authorList>
            <person name="Wang Z."/>
            <person name="Pascual-Anaya J."/>
            <person name="Zadissa A."/>
            <person name="Li W."/>
            <person name="Niimura Y."/>
            <person name="Huang Z."/>
            <person name="Li C."/>
            <person name="White S."/>
            <person name="Xiong Z."/>
            <person name="Fang D."/>
            <person name="Wang B."/>
            <person name="Ming Y."/>
            <person name="Chen Y."/>
            <person name="Zheng Y."/>
            <person name="Kuraku S."/>
            <person name="Pignatelli M."/>
            <person name="Herrero J."/>
            <person name="Beal K."/>
            <person name="Nozawa M."/>
            <person name="Li Q."/>
            <person name="Wang J."/>
            <person name="Zhang H."/>
            <person name="Yu L."/>
            <person name="Shigenobu S."/>
            <person name="Wang J."/>
            <person name="Liu J."/>
            <person name="Flicek P."/>
            <person name="Searle S."/>
            <person name="Wang J."/>
            <person name="Kuratani S."/>
            <person name="Yin Y."/>
            <person name="Aken B."/>
            <person name="Zhang G."/>
            <person name="Irie N."/>
        </authorList>
    </citation>
    <scope>NUCLEOTIDE SEQUENCE [LARGE SCALE GENOMIC DNA]</scope>
</reference>
<proteinExistence type="inferred from homology"/>
<protein>
    <submittedName>
        <fullName evidence="7">Solute carrier family 23 member 3</fullName>
    </submittedName>
</protein>
<sequence>MVLAPSLSIIGLSAYKEAAHFCSDSWGVALLYHLGSCRLPLCTWTRAKGISMETSIPALRMFSASSRHSVQVSALACVFLGLSPRLAELLTTIPLAIHGGVLCVTYTVAVGTGISYFQYANIDSGRNIFIVGFTMFMALLVPRWLSATPRYVATGWVCLDLFLLSVLTVPVFLTGVLSFFLENTVSGTLEERGLLTELAVWNPGLGENAPQRCGSEASQVYGLPPALRRLLPPSRCKAFPFCFLCPGREESHALEEGSAPPGEATGLLLKPSTVEVELDKTWRETESRKWDNAV</sequence>
<evidence type="ECO:0000256" key="5">
    <source>
        <dbReference type="ARBA" id="ARBA00023136"/>
    </source>
</evidence>
<feature type="transmembrane region" description="Helical" evidence="6">
    <location>
        <begin position="128"/>
        <end position="145"/>
    </location>
</feature>